<evidence type="ECO:0000256" key="2">
    <source>
        <dbReference type="ARBA" id="ARBA00012513"/>
    </source>
</evidence>
<evidence type="ECO:0000256" key="1">
    <source>
        <dbReference type="ARBA" id="ARBA00004192"/>
    </source>
</evidence>
<comment type="caution">
    <text evidence="14">The sequence shown here is derived from an EMBL/GenBank/DDBJ whole genome shotgun (WGS) entry which is preliminary data.</text>
</comment>
<dbReference type="EMBL" id="JAODUO010000323">
    <property type="protein sequence ID" value="KAK2183120.1"/>
    <property type="molecule type" value="Genomic_DNA"/>
</dbReference>
<evidence type="ECO:0000256" key="5">
    <source>
        <dbReference type="ARBA" id="ARBA00022679"/>
    </source>
</evidence>
<keyword evidence="15" id="KW-1185">Reference proteome</keyword>
<dbReference type="GO" id="GO:0004674">
    <property type="term" value="F:protein serine/threonine kinase activity"/>
    <property type="evidence" value="ECO:0007669"/>
    <property type="project" value="UniProtKB-KW"/>
</dbReference>
<evidence type="ECO:0000256" key="7">
    <source>
        <dbReference type="ARBA" id="ARBA00022777"/>
    </source>
</evidence>
<evidence type="ECO:0000256" key="10">
    <source>
        <dbReference type="ARBA" id="ARBA00047899"/>
    </source>
</evidence>
<evidence type="ECO:0000256" key="3">
    <source>
        <dbReference type="ARBA" id="ARBA00016885"/>
    </source>
</evidence>
<keyword evidence="8" id="KW-0067">ATP-binding</keyword>
<proteinExistence type="predicted"/>
<comment type="subcellular location">
    <subcellularLocation>
        <location evidence="1">Host cytoplasm</location>
    </subcellularLocation>
</comment>
<dbReference type="GO" id="GO:0030430">
    <property type="term" value="C:host cell cytoplasm"/>
    <property type="evidence" value="ECO:0007669"/>
    <property type="project" value="UniProtKB-SubCell"/>
</dbReference>
<dbReference type="Pfam" id="PF00069">
    <property type="entry name" value="Pkinase"/>
    <property type="match status" value="1"/>
</dbReference>
<evidence type="ECO:0000256" key="8">
    <source>
        <dbReference type="ARBA" id="ARBA00022840"/>
    </source>
</evidence>
<evidence type="ECO:0000256" key="11">
    <source>
        <dbReference type="ARBA" id="ARBA00048679"/>
    </source>
</evidence>
<feature type="region of interest" description="Disordered" evidence="12">
    <location>
        <begin position="483"/>
        <end position="507"/>
    </location>
</feature>
<dbReference type="FunFam" id="1.10.510.10:FF:000708">
    <property type="entry name" value="serine/threonine-protein kinase par-1-like"/>
    <property type="match status" value="1"/>
</dbReference>
<keyword evidence="4" id="KW-0723">Serine/threonine-protein kinase</keyword>
<dbReference type="InterPro" id="IPR051138">
    <property type="entry name" value="PIM_Ser/Thr_kinase"/>
</dbReference>
<dbReference type="SMART" id="SM00220">
    <property type="entry name" value="S_TKc"/>
    <property type="match status" value="1"/>
</dbReference>
<sequence>MLASINADMLASINIPDNLDISDTLEAAVALRAMSAPPCSTTECGLPPVLNSPVNTHQRGPPASRIPTKVDSVTHSGVPAKVSKLDRPPSVSASYNISCCSGGPSRLAMAVNTPGDSSSNSRLPVLSRTSLNSSCSLPHPDHFPASRLPTACRDLCRMPRARQTAWYLNPHINPDMFLFTVKEKDAFGFEKAYSVEHILGSGGFGTVYAGTRRKDGKLLGFWMSVCCELRLSRSSASDGRCGPCLGQTHIHNVGWWGGCDSILRMDGRVVPIEICLMKKAGHIEGVIKLLDYYEKSDSFIMVMERPEPVKDLFDYITEKGPLSENIARQFFIQIVHTVMAIEKAGVVHRDIKDENILVNLDTNQLKIIDFGSGSYLKDTVYTDFDGTRVYSPPEWIRLHRYHGRPATVWALGILLFDMVCGDIPFEHDEQIVKASIHFKGKLSAEVKDLIQKCLSVKPQDRPCISEVLSHPWVQASCGSDHSLVSDSQHSDCRSLDSSSSGGSRESI</sequence>
<evidence type="ECO:0000259" key="13">
    <source>
        <dbReference type="PROSITE" id="PS50011"/>
    </source>
</evidence>
<feature type="domain" description="Protein kinase" evidence="13">
    <location>
        <begin position="193"/>
        <end position="473"/>
    </location>
</feature>
<keyword evidence="5" id="KW-0808">Transferase</keyword>
<organism evidence="14 15">
    <name type="scientific">Ridgeia piscesae</name>
    <name type="common">Tubeworm</name>
    <dbReference type="NCBI Taxonomy" id="27915"/>
    <lineage>
        <taxon>Eukaryota</taxon>
        <taxon>Metazoa</taxon>
        <taxon>Spiralia</taxon>
        <taxon>Lophotrochozoa</taxon>
        <taxon>Annelida</taxon>
        <taxon>Polychaeta</taxon>
        <taxon>Sedentaria</taxon>
        <taxon>Canalipalpata</taxon>
        <taxon>Sabellida</taxon>
        <taxon>Siboglinidae</taxon>
        <taxon>Ridgeia</taxon>
    </lineage>
</organism>
<dbReference type="PANTHER" id="PTHR22984:SF25">
    <property type="entry name" value="PROTEIN KINASE DOMAIN-CONTAINING PROTEIN"/>
    <property type="match status" value="1"/>
</dbReference>
<comment type="catalytic activity">
    <reaction evidence="11">
        <text>L-seryl-[protein] + ATP = O-phospho-L-seryl-[protein] + ADP + H(+)</text>
        <dbReference type="Rhea" id="RHEA:17989"/>
        <dbReference type="Rhea" id="RHEA-COMP:9863"/>
        <dbReference type="Rhea" id="RHEA-COMP:11604"/>
        <dbReference type="ChEBI" id="CHEBI:15378"/>
        <dbReference type="ChEBI" id="CHEBI:29999"/>
        <dbReference type="ChEBI" id="CHEBI:30616"/>
        <dbReference type="ChEBI" id="CHEBI:83421"/>
        <dbReference type="ChEBI" id="CHEBI:456216"/>
        <dbReference type="EC" id="2.7.11.1"/>
    </reaction>
</comment>
<dbReference type="SUPFAM" id="SSF56112">
    <property type="entry name" value="Protein kinase-like (PK-like)"/>
    <property type="match status" value="1"/>
</dbReference>
<evidence type="ECO:0000256" key="4">
    <source>
        <dbReference type="ARBA" id="ARBA00022527"/>
    </source>
</evidence>
<evidence type="ECO:0000256" key="9">
    <source>
        <dbReference type="ARBA" id="ARBA00023200"/>
    </source>
</evidence>
<gene>
    <name evidence="14" type="ORF">NP493_323g06052</name>
</gene>
<dbReference type="EC" id="2.7.11.1" evidence="2"/>
<dbReference type="Proteomes" id="UP001209878">
    <property type="component" value="Unassembled WGS sequence"/>
</dbReference>
<protein>
    <recommendedName>
        <fullName evidence="3">Serine/threonine-protein kinase 1</fullName>
        <ecNumber evidence="2">2.7.11.1</ecNumber>
    </recommendedName>
</protein>
<dbReference type="InterPro" id="IPR008271">
    <property type="entry name" value="Ser/Thr_kinase_AS"/>
</dbReference>
<evidence type="ECO:0000313" key="15">
    <source>
        <dbReference type="Proteomes" id="UP001209878"/>
    </source>
</evidence>
<dbReference type="AlphaFoldDB" id="A0AAD9L5T1"/>
<dbReference type="Gene3D" id="1.10.510.10">
    <property type="entry name" value="Transferase(Phosphotransferase) domain 1"/>
    <property type="match status" value="1"/>
</dbReference>
<dbReference type="CDD" id="cd14005">
    <property type="entry name" value="STKc_PIM"/>
    <property type="match status" value="1"/>
</dbReference>
<name>A0AAD9L5T1_RIDPI</name>
<evidence type="ECO:0000313" key="14">
    <source>
        <dbReference type="EMBL" id="KAK2183120.1"/>
    </source>
</evidence>
<dbReference type="PANTHER" id="PTHR22984">
    <property type="entry name" value="SERINE/THREONINE-PROTEIN KINASE PIM"/>
    <property type="match status" value="1"/>
</dbReference>
<keyword evidence="9" id="KW-1035">Host cytoplasm</keyword>
<accession>A0AAD9L5T1</accession>
<dbReference type="GO" id="GO:0005737">
    <property type="term" value="C:cytoplasm"/>
    <property type="evidence" value="ECO:0007669"/>
    <property type="project" value="TreeGrafter"/>
</dbReference>
<dbReference type="InterPro" id="IPR000719">
    <property type="entry name" value="Prot_kinase_dom"/>
</dbReference>
<reference evidence="14" key="1">
    <citation type="journal article" date="2023" name="Mol. Biol. Evol.">
        <title>Third-Generation Sequencing Reveals the Adaptive Role of the Epigenome in Three Deep-Sea Polychaetes.</title>
        <authorList>
            <person name="Perez M."/>
            <person name="Aroh O."/>
            <person name="Sun Y."/>
            <person name="Lan Y."/>
            <person name="Juniper S.K."/>
            <person name="Young C.R."/>
            <person name="Angers B."/>
            <person name="Qian P.Y."/>
        </authorList>
    </citation>
    <scope>NUCLEOTIDE SEQUENCE</scope>
    <source>
        <strain evidence="14">R07B-5</strain>
    </source>
</reference>
<keyword evidence="7" id="KW-0418">Kinase</keyword>
<dbReference type="PROSITE" id="PS50011">
    <property type="entry name" value="PROTEIN_KINASE_DOM"/>
    <property type="match status" value="1"/>
</dbReference>
<evidence type="ECO:0000256" key="12">
    <source>
        <dbReference type="SAM" id="MobiDB-lite"/>
    </source>
</evidence>
<comment type="catalytic activity">
    <reaction evidence="10">
        <text>L-threonyl-[protein] + ATP = O-phospho-L-threonyl-[protein] + ADP + H(+)</text>
        <dbReference type="Rhea" id="RHEA:46608"/>
        <dbReference type="Rhea" id="RHEA-COMP:11060"/>
        <dbReference type="Rhea" id="RHEA-COMP:11605"/>
        <dbReference type="ChEBI" id="CHEBI:15378"/>
        <dbReference type="ChEBI" id="CHEBI:30013"/>
        <dbReference type="ChEBI" id="CHEBI:30616"/>
        <dbReference type="ChEBI" id="CHEBI:61977"/>
        <dbReference type="ChEBI" id="CHEBI:456216"/>
        <dbReference type="EC" id="2.7.11.1"/>
    </reaction>
</comment>
<evidence type="ECO:0000256" key="6">
    <source>
        <dbReference type="ARBA" id="ARBA00022741"/>
    </source>
</evidence>
<dbReference type="InterPro" id="IPR011009">
    <property type="entry name" value="Kinase-like_dom_sf"/>
</dbReference>
<dbReference type="PROSITE" id="PS00108">
    <property type="entry name" value="PROTEIN_KINASE_ST"/>
    <property type="match status" value="1"/>
</dbReference>
<keyword evidence="6" id="KW-0547">Nucleotide-binding</keyword>
<dbReference type="Gene3D" id="3.30.200.20">
    <property type="entry name" value="Phosphorylase Kinase, domain 1"/>
    <property type="match status" value="2"/>
</dbReference>
<dbReference type="GO" id="GO:0005524">
    <property type="term" value="F:ATP binding"/>
    <property type="evidence" value="ECO:0007669"/>
    <property type="project" value="UniProtKB-KW"/>
</dbReference>
<feature type="compositionally biased region" description="Low complexity" evidence="12">
    <location>
        <begin position="495"/>
        <end position="507"/>
    </location>
</feature>